<protein>
    <recommendedName>
        <fullName evidence="7">Ig-like domain-containing protein</fullName>
    </recommendedName>
</protein>
<sequence length="188" mass="21507">GVILVSLLKELLIYYQNRQITAAVHDDVVLQCFLKPKYNATPLRVEWILNKSMVHVYRSYADDASLQDANFKNRASLFHDEMSNGNISLKLKNVTERDSGNYTCHVRENNSDVIMAHVCLCKLFATISQCRISWPLVTGLSGYTTISMMTSLLPLVFKHHQWLNFYEIIDVSVSFKSNLLLCLNIESD</sequence>
<dbReference type="GO" id="GO:0009897">
    <property type="term" value="C:external side of plasma membrane"/>
    <property type="evidence" value="ECO:0007669"/>
    <property type="project" value="TreeGrafter"/>
</dbReference>
<dbReference type="FunFam" id="2.60.40.10:FF:000142">
    <property type="entry name" value="V-set domain-containing T-cell activation inhibitor 1"/>
    <property type="match status" value="1"/>
</dbReference>
<dbReference type="SMART" id="SM00408">
    <property type="entry name" value="IGc2"/>
    <property type="match status" value="1"/>
</dbReference>
<dbReference type="GO" id="GO:0001817">
    <property type="term" value="P:regulation of cytokine production"/>
    <property type="evidence" value="ECO:0007669"/>
    <property type="project" value="TreeGrafter"/>
</dbReference>
<reference evidence="8" key="1">
    <citation type="submission" date="2025-08" db="UniProtKB">
        <authorList>
            <consortium name="Ensembl"/>
        </authorList>
    </citation>
    <scope>IDENTIFICATION</scope>
</reference>
<dbReference type="InterPro" id="IPR036179">
    <property type="entry name" value="Ig-like_dom_sf"/>
</dbReference>
<comment type="subcellular location">
    <subcellularLocation>
        <location evidence="1">Membrane</location>
    </subcellularLocation>
</comment>
<dbReference type="InterPro" id="IPR050504">
    <property type="entry name" value="IgSF_BTN/MOG"/>
</dbReference>
<evidence type="ECO:0000256" key="1">
    <source>
        <dbReference type="ARBA" id="ARBA00004370"/>
    </source>
</evidence>
<keyword evidence="6" id="KW-0393">Immunoglobulin domain</keyword>
<dbReference type="InterPro" id="IPR013783">
    <property type="entry name" value="Ig-like_fold"/>
</dbReference>
<dbReference type="PANTHER" id="PTHR24100:SF151">
    <property type="entry name" value="ICOS LIGAND"/>
    <property type="match status" value="1"/>
</dbReference>
<dbReference type="AlphaFoldDB" id="A0A3B4VS18"/>
<dbReference type="GeneTree" id="ENSGT00990000204085"/>
<keyword evidence="9" id="KW-1185">Reference proteome</keyword>
<dbReference type="InterPro" id="IPR003598">
    <property type="entry name" value="Ig_sub2"/>
</dbReference>
<evidence type="ECO:0000256" key="5">
    <source>
        <dbReference type="ARBA" id="ARBA00023180"/>
    </source>
</evidence>
<dbReference type="GO" id="GO:1903037">
    <property type="term" value="P:regulation of leukocyte cell-cell adhesion"/>
    <property type="evidence" value="ECO:0007669"/>
    <property type="project" value="UniProtKB-ARBA"/>
</dbReference>
<evidence type="ECO:0000256" key="2">
    <source>
        <dbReference type="ARBA" id="ARBA00022729"/>
    </source>
</evidence>
<keyword evidence="5" id="KW-0325">Glycoprotein</keyword>
<accession>A0A3B4VS18</accession>
<dbReference type="PANTHER" id="PTHR24100">
    <property type="entry name" value="BUTYROPHILIN"/>
    <property type="match status" value="1"/>
</dbReference>
<dbReference type="Proteomes" id="UP000261420">
    <property type="component" value="Unplaced"/>
</dbReference>
<dbReference type="InterPro" id="IPR007110">
    <property type="entry name" value="Ig-like_dom"/>
</dbReference>
<dbReference type="InterPro" id="IPR013106">
    <property type="entry name" value="Ig_V-set"/>
</dbReference>
<evidence type="ECO:0000256" key="3">
    <source>
        <dbReference type="ARBA" id="ARBA00023136"/>
    </source>
</evidence>
<evidence type="ECO:0000313" key="9">
    <source>
        <dbReference type="Proteomes" id="UP000261420"/>
    </source>
</evidence>
<dbReference type="PROSITE" id="PS50835">
    <property type="entry name" value="IG_LIKE"/>
    <property type="match status" value="1"/>
</dbReference>
<keyword evidence="2" id="KW-0732">Signal</keyword>
<dbReference type="GO" id="GO:0005102">
    <property type="term" value="F:signaling receptor binding"/>
    <property type="evidence" value="ECO:0007669"/>
    <property type="project" value="TreeGrafter"/>
</dbReference>
<reference evidence="8" key="2">
    <citation type="submission" date="2025-09" db="UniProtKB">
        <authorList>
            <consortium name="Ensembl"/>
        </authorList>
    </citation>
    <scope>IDENTIFICATION</scope>
</reference>
<dbReference type="GO" id="GO:0050863">
    <property type="term" value="P:regulation of T cell activation"/>
    <property type="evidence" value="ECO:0007669"/>
    <property type="project" value="UniProtKB-ARBA"/>
</dbReference>
<feature type="domain" description="Ig-like" evidence="7">
    <location>
        <begin position="26"/>
        <end position="114"/>
    </location>
</feature>
<dbReference type="Pfam" id="PF07686">
    <property type="entry name" value="V-set"/>
    <property type="match status" value="1"/>
</dbReference>
<dbReference type="SUPFAM" id="SSF48726">
    <property type="entry name" value="Immunoglobulin"/>
    <property type="match status" value="1"/>
</dbReference>
<evidence type="ECO:0000256" key="6">
    <source>
        <dbReference type="ARBA" id="ARBA00023319"/>
    </source>
</evidence>
<name>A0A3B4VS18_SERDU</name>
<evidence type="ECO:0000259" key="7">
    <source>
        <dbReference type="PROSITE" id="PS50835"/>
    </source>
</evidence>
<dbReference type="Gene3D" id="2.60.40.10">
    <property type="entry name" value="Immunoglobulins"/>
    <property type="match status" value="1"/>
</dbReference>
<dbReference type="GO" id="GO:0050852">
    <property type="term" value="P:T cell receptor signaling pathway"/>
    <property type="evidence" value="ECO:0007669"/>
    <property type="project" value="TreeGrafter"/>
</dbReference>
<dbReference type="InterPro" id="IPR003599">
    <property type="entry name" value="Ig_sub"/>
</dbReference>
<organism evidence="8 9">
    <name type="scientific">Seriola dumerili</name>
    <name type="common">Greater amberjack</name>
    <name type="synonym">Caranx dumerili</name>
    <dbReference type="NCBI Taxonomy" id="41447"/>
    <lineage>
        <taxon>Eukaryota</taxon>
        <taxon>Metazoa</taxon>
        <taxon>Chordata</taxon>
        <taxon>Craniata</taxon>
        <taxon>Vertebrata</taxon>
        <taxon>Euteleostomi</taxon>
        <taxon>Actinopterygii</taxon>
        <taxon>Neopterygii</taxon>
        <taxon>Teleostei</taxon>
        <taxon>Neoteleostei</taxon>
        <taxon>Acanthomorphata</taxon>
        <taxon>Carangaria</taxon>
        <taxon>Carangiformes</taxon>
        <taxon>Carangidae</taxon>
        <taxon>Seriola</taxon>
    </lineage>
</organism>
<keyword evidence="3" id="KW-0472">Membrane</keyword>
<keyword evidence="4" id="KW-1015">Disulfide bond</keyword>
<dbReference type="Ensembl" id="ENSSDUT00000033467.1">
    <property type="protein sequence ID" value="ENSSDUP00000032905.1"/>
    <property type="gene ID" value="ENSSDUG00000023642.1"/>
</dbReference>
<evidence type="ECO:0000313" key="8">
    <source>
        <dbReference type="Ensembl" id="ENSSDUP00000032905.1"/>
    </source>
</evidence>
<proteinExistence type="predicted"/>
<dbReference type="SMART" id="SM00409">
    <property type="entry name" value="IG"/>
    <property type="match status" value="1"/>
</dbReference>
<evidence type="ECO:0000256" key="4">
    <source>
        <dbReference type="ARBA" id="ARBA00023157"/>
    </source>
</evidence>